<name>A0A381U570_9ZZZZ</name>
<dbReference type="SUPFAM" id="SSF53639">
    <property type="entry name" value="AraD/HMP-PK domain-like"/>
    <property type="match status" value="1"/>
</dbReference>
<dbReference type="NCBIfam" id="NF005451">
    <property type="entry name" value="PRK07044.1"/>
    <property type="match status" value="1"/>
</dbReference>
<dbReference type="PANTHER" id="PTHR10672">
    <property type="entry name" value="ADDUCIN"/>
    <property type="match status" value="1"/>
</dbReference>
<reference evidence="2" key="1">
    <citation type="submission" date="2018-05" db="EMBL/GenBank/DDBJ databases">
        <authorList>
            <person name="Lanie J.A."/>
            <person name="Ng W.-L."/>
            <person name="Kazmierczak K.M."/>
            <person name="Andrzejewski T.M."/>
            <person name="Davidsen T.M."/>
            <person name="Wayne K.J."/>
            <person name="Tettelin H."/>
            <person name="Glass J.I."/>
            <person name="Rusch D."/>
            <person name="Podicherti R."/>
            <person name="Tsui H.-C.T."/>
            <person name="Winkler M.E."/>
        </authorList>
    </citation>
    <scope>NUCLEOTIDE SEQUENCE</scope>
</reference>
<dbReference type="GO" id="GO:0005856">
    <property type="term" value="C:cytoskeleton"/>
    <property type="evidence" value="ECO:0007669"/>
    <property type="project" value="TreeGrafter"/>
</dbReference>
<dbReference type="Pfam" id="PF00596">
    <property type="entry name" value="Aldolase_II"/>
    <property type="match status" value="1"/>
</dbReference>
<dbReference type="InterPro" id="IPR036409">
    <property type="entry name" value="Aldolase_II/adducin_N_sf"/>
</dbReference>
<dbReference type="GO" id="GO:0051015">
    <property type="term" value="F:actin filament binding"/>
    <property type="evidence" value="ECO:0007669"/>
    <property type="project" value="TreeGrafter"/>
</dbReference>
<organism evidence="2">
    <name type="scientific">marine metagenome</name>
    <dbReference type="NCBI Taxonomy" id="408172"/>
    <lineage>
        <taxon>unclassified sequences</taxon>
        <taxon>metagenomes</taxon>
        <taxon>ecological metagenomes</taxon>
    </lineage>
</organism>
<gene>
    <name evidence="2" type="ORF">METZ01_LOCUS75745</name>
</gene>
<dbReference type="Gene3D" id="3.40.225.10">
    <property type="entry name" value="Class II aldolase/adducin N-terminal domain"/>
    <property type="match status" value="1"/>
</dbReference>
<protein>
    <recommendedName>
        <fullName evidence="1">Class II aldolase/adducin N-terminal domain-containing protein</fullName>
    </recommendedName>
</protein>
<dbReference type="SMART" id="SM01007">
    <property type="entry name" value="Aldolase_II"/>
    <property type="match status" value="1"/>
</dbReference>
<dbReference type="InterPro" id="IPR001303">
    <property type="entry name" value="Aldolase_II/adducin_N"/>
</dbReference>
<sequence length="251" mass="27988">MNSKVKDVVSEEEWDTRVELAALYRLVALYGWDDLVFTHISARVPNEPNNFLLNPYGLLFEEICASDLVKVDLEGNKVTDTNYNVNAAGFTIHSAVHGSGSNNHAVIHTHSNDGVAVSAQEEGLLPISQTAMVIRDDCSYHDYEGIALNHDERERIVEDLEDKHCMILRNHGLLTTGATCADAWLRLFFLERACTMQIKAMSGGSKLNRVNEDVVELVTEQGQMASSEGIGQLAWPALIRKLDRLDNSYRD</sequence>
<accession>A0A381U570</accession>
<dbReference type="PANTHER" id="PTHR10672:SF3">
    <property type="entry name" value="PROTEIN HU-LI TAI SHAO"/>
    <property type="match status" value="1"/>
</dbReference>
<dbReference type="EMBL" id="UINC01005682">
    <property type="protein sequence ID" value="SVA22891.1"/>
    <property type="molecule type" value="Genomic_DNA"/>
</dbReference>
<proteinExistence type="predicted"/>
<dbReference type="AlphaFoldDB" id="A0A381U570"/>
<evidence type="ECO:0000259" key="1">
    <source>
        <dbReference type="SMART" id="SM01007"/>
    </source>
</evidence>
<dbReference type="InterPro" id="IPR051017">
    <property type="entry name" value="Aldolase-II_Adducin_sf"/>
</dbReference>
<evidence type="ECO:0000313" key="2">
    <source>
        <dbReference type="EMBL" id="SVA22891.1"/>
    </source>
</evidence>
<feature type="domain" description="Class II aldolase/adducin N-terminal" evidence="1">
    <location>
        <begin position="18"/>
        <end position="198"/>
    </location>
</feature>